<dbReference type="SUPFAM" id="SSF52972">
    <property type="entry name" value="ITPase-like"/>
    <property type="match status" value="1"/>
</dbReference>
<dbReference type="STRING" id="1423773.FD30_GL001132"/>
<dbReference type="InterPro" id="IPR002637">
    <property type="entry name" value="RdgB/HAM1"/>
</dbReference>
<evidence type="ECO:0000256" key="9">
    <source>
        <dbReference type="ARBA" id="ARBA00052017"/>
    </source>
</evidence>
<dbReference type="GO" id="GO:0046872">
    <property type="term" value="F:metal ion binding"/>
    <property type="evidence" value="ECO:0007669"/>
    <property type="project" value="UniProtKB-KW"/>
</dbReference>
<dbReference type="NCBIfam" id="TIGR00042">
    <property type="entry name" value="RdgB/HAM1 family non-canonical purine NTP pyrophosphatase"/>
    <property type="match status" value="1"/>
</dbReference>
<dbReference type="AlphaFoldDB" id="A0A0R1JND7"/>
<feature type="binding site" evidence="10">
    <location>
        <begin position="10"/>
        <end position="15"/>
    </location>
    <ligand>
        <name>substrate</name>
    </ligand>
</feature>
<evidence type="ECO:0000256" key="1">
    <source>
        <dbReference type="ARBA" id="ARBA00008023"/>
    </source>
</evidence>
<dbReference type="GO" id="GO:0009117">
    <property type="term" value="P:nucleotide metabolic process"/>
    <property type="evidence" value="ECO:0007669"/>
    <property type="project" value="UniProtKB-KW"/>
</dbReference>
<comment type="subunit">
    <text evidence="2 10">Homodimer.</text>
</comment>
<feature type="binding site" evidence="10">
    <location>
        <begin position="154"/>
        <end position="157"/>
    </location>
    <ligand>
        <name>substrate</name>
    </ligand>
</feature>
<keyword evidence="6 10" id="KW-0460">Magnesium</keyword>
<dbReference type="FunFam" id="3.90.950.10:FF:000001">
    <property type="entry name" value="dITP/XTP pyrophosphatase"/>
    <property type="match status" value="1"/>
</dbReference>
<gene>
    <name evidence="12" type="ORF">FD30_GL001132</name>
</gene>
<sequence>MKDETIVIATTNAGKAREFRAIFEPKGLTVKTLADFTALPAIQETGQTFTENAKLKATTVAQATRLPVLADDSGLMVDALNGEPGIYSARYAGDHDDAKNKAKLLKKLQGVPAPQRTASFHTSLVLVKPNGRELVTTGEIKGEILTAERGADGFGYDPLFYVPAEGQTFAEMPLARKNQISHRARATAAMLAEFDEWWEA</sequence>
<evidence type="ECO:0000313" key="13">
    <source>
        <dbReference type="Proteomes" id="UP000051162"/>
    </source>
</evidence>
<keyword evidence="7 10" id="KW-0546">Nucleotide metabolism</keyword>
<evidence type="ECO:0000256" key="6">
    <source>
        <dbReference type="ARBA" id="ARBA00022842"/>
    </source>
</evidence>
<proteinExistence type="inferred from homology"/>
<dbReference type="GO" id="GO:0017111">
    <property type="term" value="F:ribonucleoside triphosphate phosphatase activity"/>
    <property type="evidence" value="ECO:0007669"/>
    <property type="project" value="InterPro"/>
</dbReference>
<organism evidence="12 13">
    <name type="scientific">Levilactobacillus namurensis DSM 19117</name>
    <dbReference type="NCBI Taxonomy" id="1423773"/>
    <lineage>
        <taxon>Bacteria</taxon>
        <taxon>Bacillati</taxon>
        <taxon>Bacillota</taxon>
        <taxon>Bacilli</taxon>
        <taxon>Lactobacillales</taxon>
        <taxon>Lactobacillaceae</taxon>
        <taxon>Levilactobacillus</taxon>
    </lineage>
</organism>
<evidence type="ECO:0000256" key="4">
    <source>
        <dbReference type="ARBA" id="ARBA00022741"/>
    </source>
</evidence>
<evidence type="ECO:0000256" key="10">
    <source>
        <dbReference type="HAMAP-Rule" id="MF_01405"/>
    </source>
</evidence>
<dbReference type="InterPro" id="IPR029001">
    <property type="entry name" value="ITPase-like_fam"/>
</dbReference>
<evidence type="ECO:0000256" key="2">
    <source>
        <dbReference type="ARBA" id="ARBA00011738"/>
    </source>
</evidence>
<dbReference type="PANTHER" id="PTHR11067:SF9">
    <property type="entry name" value="INOSINE TRIPHOSPHATE PYROPHOSPHATASE"/>
    <property type="match status" value="1"/>
</dbReference>
<evidence type="ECO:0000256" key="3">
    <source>
        <dbReference type="ARBA" id="ARBA00022723"/>
    </source>
</evidence>
<dbReference type="Proteomes" id="UP000051162">
    <property type="component" value="Unassembled WGS sequence"/>
</dbReference>
<evidence type="ECO:0000256" key="11">
    <source>
        <dbReference type="RuleBase" id="RU003781"/>
    </source>
</evidence>
<dbReference type="NCBIfam" id="NF011397">
    <property type="entry name" value="PRK14822.1"/>
    <property type="match status" value="1"/>
</dbReference>
<comment type="function">
    <text evidence="10">Pyrophosphatase that catalyzes the hydrolysis of nucleoside triphosphates to their monophosphate derivatives, with a high preference for the non-canonical purine nucleotides XTP (xanthosine triphosphate), dITP (deoxyinosine triphosphate) and ITP. Seems to function as a house-cleaning enzyme that removes non-canonical purine nucleotides from the nucleotide pool, thus preventing their incorporation into DNA/RNA and avoiding chromosomal lesions.</text>
</comment>
<feature type="binding site" evidence="10">
    <location>
        <begin position="182"/>
        <end position="183"/>
    </location>
    <ligand>
        <name>substrate</name>
    </ligand>
</feature>
<dbReference type="OrthoDB" id="9807456at2"/>
<dbReference type="CDD" id="cd00515">
    <property type="entry name" value="HAM1"/>
    <property type="match status" value="1"/>
</dbReference>
<keyword evidence="3 10" id="KW-0479">Metal-binding</keyword>
<keyword evidence="13" id="KW-1185">Reference proteome</keyword>
<dbReference type="InterPro" id="IPR020922">
    <property type="entry name" value="dITP/XTP_pyrophosphatase"/>
</dbReference>
<dbReference type="GO" id="GO:0036220">
    <property type="term" value="F:ITP diphosphatase activity"/>
    <property type="evidence" value="ECO:0007669"/>
    <property type="project" value="UniProtKB-UniRule"/>
</dbReference>
<dbReference type="GO" id="GO:0009146">
    <property type="term" value="P:purine nucleoside triphosphate catabolic process"/>
    <property type="evidence" value="ECO:0007669"/>
    <property type="project" value="UniProtKB-UniRule"/>
</dbReference>
<reference evidence="12 13" key="1">
    <citation type="journal article" date="2015" name="Genome Announc.">
        <title>Expanding the biotechnology potential of lactobacilli through comparative genomics of 213 strains and associated genera.</title>
        <authorList>
            <person name="Sun Z."/>
            <person name="Harris H.M."/>
            <person name="McCann A."/>
            <person name="Guo C."/>
            <person name="Argimon S."/>
            <person name="Zhang W."/>
            <person name="Yang X."/>
            <person name="Jeffery I.B."/>
            <person name="Cooney J.C."/>
            <person name="Kagawa T.F."/>
            <person name="Liu W."/>
            <person name="Song Y."/>
            <person name="Salvetti E."/>
            <person name="Wrobel A."/>
            <person name="Rasinkangas P."/>
            <person name="Parkhill J."/>
            <person name="Rea M.C."/>
            <person name="O'Sullivan O."/>
            <person name="Ritari J."/>
            <person name="Douillard F.P."/>
            <person name="Paul Ross R."/>
            <person name="Yang R."/>
            <person name="Briner A.E."/>
            <person name="Felis G.E."/>
            <person name="de Vos W.M."/>
            <person name="Barrangou R."/>
            <person name="Klaenhammer T.R."/>
            <person name="Caufield P.W."/>
            <person name="Cui Y."/>
            <person name="Zhang H."/>
            <person name="O'Toole P.W."/>
        </authorList>
    </citation>
    <scope>NUCLEOTIDE SEQUENCE [LARGE SCALE GENOMIC DNA]</scope>
    <source>
        <strain evidence="12 13">DSM 19117</strain>
    </source>
</reference>
<dbReference type="GeneID" id="84782467"/>
<dbReference type="RefSeq" id="WP_056945070.1">
    <property type="nucleotide sequence ID" value="NZ_AZDT01000068.1"/>
</dbReference>
<dbReference type="PATRIC" id="fig|1423773.3.peg.1160"/>
<dbReference type="GO" id="GO:0000166">
    <property type="term" value="F:nucleotide binding"/>
    <property type="evidence" value="ECO:0007669"/>
    <property type="project" value="UniProtKB-KW"/>
</dbReference>
<comment type="caution">
    <text evidence="10">Lacks conserved residue(s) required for the propagation of feature annotation.</text>
</comment>
<comment type="catalytic activity">
    <reaction evidence="9 10">
        <text>XTP + H2O = XMP + diphosphate + H(+)</text>
        <dbReference type="Rhea" id="RHEA:28610"/>
        <dbReference type="ChEBI" id="CHEBI:15377"/>
        <dbReference type="ChEBI" id="CHEBI:15378"/>
        <dbReference type="ChEBI" id="CHEBI:33019"/>
        <dbReference type="ChEBI" id="CHEBI:57464"/>
        <dbReference type="ChEBI" id="CHEBI:61314"/>
        <dbReference type="EC" id="3.6.1.66"/>
    </reaction>
</comment>
<feature type="binding site" evidence="10">
    <location>
        <position position="177"/>
    </location>
    <ligand>
        <name>substrate</name>
    </ligand>
</feature>
<comment type="similarity">
    <text evidence="1 10 11">Belongs to the HAM1 NTPase family.</text>
</comment>
<dbReference type="GO" id="GO:0005829">
    <property type="term" value="C:cytosol"/>
    <property type="evidence" value="ECO:0007669"/>
    <property type="project" value="TreeGrafter"/>
</dbReference>
<evidence type="ECO:0000256" key="5">
    <source>
        <dbReference type="ARBA" id="ARBA00022801"/>
    </source>
</evidence>
<dbReference type="EMBL" id="AZDT01000068">
    <property type="protein sequence ID" value="KRK72712.1"/>
    <property type="molecule type" value="Genomic_DNA"/>
</dbReference>
<protein>
    <recommendedName>
        <fullName evidence="10">dITP/XTP pyrophosphatase</fullName>
        <ecNumber evidence="10">3.6.1.66</ecNumber>
    </recommendedName>
    <alternativeName>
        <fullName evidence="10">Non-canonical purine NTP pyrophosphatase</fullName>
    </alternativeName>
    <alternativeName>
        <fullName evidence="10">Non-standard purine NTP pyrophosphatase</fullName>
    </alternativeName>
    <alternativeName>
        <fullName evidence="10">Nucleoside-triphosphate diphosphatase</fullName>
    </alternativeName>
    <alternativeName>
        <fullName evidence="10">Nucleoside-triphosphate pyrophosphatase</fullName>
        <shortName evidence="10">NTPase</shortName>
    </alternativeName>
</protein>
<accession>A0A0R1JND7</accession>
<name>A0A0R1JND7_9LACO</name>
<feature type="binding site" evidence="10">
    <location>
        <position position="73"/>
    </location>
    <ligand>
        <name>substrate</name>
    </ligand>
</feature>
<dbReference type="GO" id="GO:0035870">
    <property type="term" value="F:dITP diphosphatase activity"/>
    <property type="evidence" value="ECO:0007669"/>
    <property type="project" value="UniProtKB-UniRule"/>
</dbReference>
<comment type="catalytic activity">
    <reaction evidence="8 10">
        <text>dITP + H2O = dIMP + diphosphate + H(+)</text>
        <dbReference type="Rhea" id="RHEA:28342"/>
        <dbReference type="ChEBI" id="CHEBI:15377"/>
        <dbReference type="ChEBI" id="CHEBI:15378"/>
        <dbReference type="ChEBI" id="CHEBI:33019"/>
        <dbReference type="ChEBI" id="CHEBI:61194"/>
        <dbReference type="ChEBI" id="CHEBI:61382"/>
        <dbReference type="EC" id="3.6.1.66"/>
    </reaction>
</comment>
<keyword evidence="4 10" id="KW-0547">Nucleotide-binding</keyword>
<dbReference type="PANTHER" id="PTHR11067">
    <property type="entry name" value="INOSINE TRIPHOSPHATE PYROPHOSPHATASE/HAM1 PROTEIN"/>
    <property type="match status" value="1"/>
</dbReference>
<dbReference type="GO" id="GO:0036222">
    <property type="term" value="F:XTP diphosphatase activity"/>
    <property type="evidence" value="ECO:0007669"/>
    <property type="project" value="UniProtKB-UniRule"/>
</dbReference>
<feature type="active site" description="Proton acceptor" evidence="10">
    <location>
        <position position="72"/>
    </location>
</feature>
<dbReference type="EC" id="3.6.1.66" evidence="10"/>
<comment type="cofactor">
    <cofactor evidence="10">
        <name>Mg(2+)</name>
        <dbReference type="ChEBI" id="CHEBI:18420"/>
    </cofactor>
    <text evidence="10">Binds 1 Mg(2+) ion per subunit.</text>
</comment>
<evidence type="ECO:0000256" key="8">
    <source>
        <dbReference type="ARBA" id="ARBA00051875"/>
    </source>
</evidence>
<comment type="catalytic activity">
    <reaction evidence="10">
        <text>ITP + H2O = IMP + diphosphate + H(+)</text>
        <dbReference type="Rhea" id="RHEA:29399"/>
        <dbReference type="ChEBI" id="CHEBI:15377"/>
        <dbReference type="ChEBI" id="CHEBI:15378"/>
        <dbReference type="ChEBI" id="CHEBI:33019"/>
        <dbReference type="ChEBI" id="CHEBI:58053"/>
        <dbReference type="ChEBI" id="CHEBI:61402"/>
        <dbReference type="EC" id="3.6.1.66"/>
    </reaction>
</comment>
<dbReference type="Gene3D" id="3.90.950.10">
    <property type="match status" value="1"/>
</dbReference>
<evidence type="ECO:0000313" key="12">
    <source>
        <dbReference type="EMBL" id="KRK72712.1"/>
    </source>
</evidence>
<dbReference type="Pfam" id="PF01725">
    <property type="entry name" value="Ham1p_like"/>
    <property type="match status" value="1"/>
</dbReference>
<dbReference type="HAMAP" id="MF_01405">
    <property type="entry name" value="Non_canon_purine_NTPase"/>
    <property type="match status" value="1"/>
</dbReference>
<keyword evidence="5 10" id="KW-0378">Hydrolase</keyword>
<comment type="caution">
    <text evidence="12">The sequence shown here is derived from an EMBL/GenBank/DDBJ whole genome shotgun (WGS) entry which is preliminary data.</text>
</comment>
<evidence type="ECO:0000256" key="7">
    <source>
        <dbReference type="ARBA" id="ARBA00023080"/>
    </source>
</evidence>
<feature type="binding site" evidence="10">
    <location>
        <position position="72"/>
    </location>
    <ligand>
        <name>Mg(2+)</name>
        <dbReference type="ChEBI" id="CHEBI:18420"/>
    </ligand>
</feature>